<keyword evidence="9" id="KW-0406">Ion transport</keyword>
<dbReference type="InterPro" id="IPR027417">
    <property type="entry name" value="P-loop_NTPase"/>
</dbReference>
<dbReference type="Pfam" id="PF00005">
    <property type="entry name" value="ABC_tran"/>
    <property type="match status" value="1"/>
</dbReference>
<reference evidence="12 13" key="1">
    <citation type="submission" date="2018-08" db="EMBL/GenBank/DDBJ databases">
        <title>Neisseria animalis ATCC 49930 complete genome.</title>
        <authorList>
            <person name="Veseli I.A."/>
            <person name="Mascarenhas dos Santos A.C."/>
            <person name="Buttler R."/>
            <person name="Pombert J.-F."/>
        </authorList>
    </citation>
    <scope>NUCLEOTIDE SEQUENCE [LARGE SCALE GENOMIC DNA]</scope>
    <source>
        <strain evidence="12 13">ATCC 49930</strain>
    </source>
</reference>
<dbReference type="PANTHER" id="PTHR42771">
    <property type="entry name" value="IRON(3+)-HYDROXAMATE IMPORT ATP-BINDING PROTEIN FHUC"/>
    <property type="match status" value="1"/>
</dbReference>
<dbReference type="RefSeq" id="WP_123795532.1">
    <property type="nucleotide sequence ID" value="NZ_CP031699.1"/>
</dbReference>
<evidence type="ECO:0000256" key="4">
    <source>
        <dbReference type="ARBA" id="ARBA00022475"/>
    </source>
</evidence>
<dbReference type="FunFam" id="3.40.50.300:FF:000134">
    <property type="entry name" value="Iron-enterobactin ABC transporter ATP-binding protein"/>
    <property type="match status" value="1"/>
</dbReference>
<dbReference type="GO" id="GO:0006826">
    <property type="term" value="P:iron ion transport"/>
    <property type="evidence" value="ECO:0007669"/>
    <property type="project" value="UniProtKB-KW"/>
</dbReference>
<keyword evidence="8" id="KW-0408">Iron</keyword>
<feature type="domain" description="ABC transporter" evidence="11">
    <location>
        <begin position="2"/>
        <end position="236"/>
    </location>
</feature>
<keyword evidence="3" id="KW-0813">Transport</keyword>
<dbReference type="GO" id="GO:0005524">
    <property type="term" value="F:ATP binding"/>
    <property type="evidence" value="ECO:0007669"/>
    <property type="project" value="UniProtKB-KW"/>
</dbReference>
<gene>
    <name evidence="12" type="ORF">D0T90_06970</name>
</gene>
<evidence type="ECO:0000256" key="10">
    <source>
        <dbReference type="ARBA" id="ARBA00023136"/>
    </source>
</evidence>
<keyword evidence="6" id="KW-0547">Nucleotide-binding</keyword>
<organism evidence="12 13">
    <name type="scientific">Neisseria animalis</name>
    <dbReference type="NCBI Taxonomy" id="492"/>
    <lineage>
        <taxon>Bacteria</taxon>
        <taxon>Pseudomonadati</taxon>
        <taxon>Pseudomonadota</taxon>
        <taxon>Betaproteobacteria</taxon>
        <taxon>Neisseriales</taxon>
        <taxon>Neisseriaceae</taxon>
        <taxon>Neisseria</taxon>
    </lineage>
</organism>
<evidence type="ECO:0000256" key="1">
    <source>
        <dbReference type="ARBA" id="ARBA00004202"/>
    </source>
</evidence>
<keyword evidence="4" id="KW-1003">Cell membrane</keyword>
<comment type="subcellular location">
    <subcellularLocation>
        <location evidence="1">Cell membrane</location>
        <topology evidence="1">Peripheral membrane protein</topology>
    </subcellularLocation>
</comment>
<dbReference type="InterPro" id="IPR051535">
    <property type="entry name" value="Siderophore_ABC-ATPase"/>
</dbReference>
<dbReference type="GO" id="GO:0005886">
    <property type="term" value="C:plasma membrane"/>
    <property type="evidence" value="ECO:0007669"/>
    <property type="project" value="UniProtKB-SubCell"/>
</dbReference>
<dbReference type="CDD" id="cd03214">
    <property type="entry name" value="ABC_Iron-Siderophores_B12_Hemin"/>
    <property type="match status" value="1"/>
</dbReference>
<protein>
    <submittedName>
        <fullName evidence="12">ATP-binding cassette domain-containing protein</fullName>
    </submittedName>
</protein>
<proteinExistence type="inferred from homology"/>
<dbReference type="PROSITE" id="PS00211">
    <property type="entry name" value="ABC_TRANSPORTER_1"/>
    <property type="match status" value="1"/>
</dbReference>
<evidence type="ECO:0000259" key="11">
    <source>
        <dbReference type="PROSITE" id="PS50893"/>
    </source>
</evidence>
<evidence type="ECO:0000256" key="2">
    <source>
        <dbReference type="ARBA" id="ARBA00005417"/>
    </source>
</evidence>
<evidence type="ECO:0000256" key="8">
    <source>
        <dbReference type="ARBA" id="ARBA00023004"/>
    </source>
</evidence>
<keyword evidence="13" id="KW-1185">Reference proteome</keyword>
<dbReference type="PANTHER" id="PTHR42771:SF3">
    <property type="entry name" value="PETROBACTIN IMPORT ATP-BINDING PROTEIN YCLP"/>
    <property type="match status" value="1"/>
</dbReference>
<evidence type="ECO:0000256" key="7">
    <source>
        <dbReference type="ARBA" id="ARBA00022840"/>
    </source>
</evidence>
<evidence type="ECO:0000313" key="12">
    <source>
        <dbReference type="EMBL" id="QEY24258.1"/>
    </source>
</evidence>
<evidence type="ECO:0000313" key="13">
    <source>
        <dbReference type="Proteomes" id="UP000325536"/>
    </source>
</evidence>
<dbReference type="KEGG" id="naq:D0T90_06970"/>
<dbReference type="OrthoDB" id="5296765at2"/>
<dbReference type="GO" id="GO:0016887">
    <property type="term" value="F:ATP hydrolysis activity"/>
    <property type="evidence" value="ECO:0007669"/>
    <property type="project" value="InterPro"/>
</dbReference>
<accession>A0A5P3MRV0</accession>
<name>A0A5P3MRV0_NEIAN</name>
<comment type="similarity">
    <text evidence="2">Belongs to the ABC transporter superfamily.</text>
</comment>
<dbReference type="SUPFAM" id="SSF52540">
    <property type="entry name" value="P-loop containing nucleoside triphosphate hydrolases"/>
    <property type="match status" value="1"/>
</dbReference>
<keyword evidence="7 12" id="KW-0067">ATP-binding</keyword>
<dbReference type="InterPro" id="IPR003593">
    <property type="entry name" value="AAA+_ATPase"/>
</dbReference>
<sequence>MIKICNVSHTIGNQLILNDISLDIPQGGITALIGPNGAGKSTLLSFMARLQPLAKGSIRYGEQDLASTPSSELAKTLSILTQEHGIVSRITVRDLLMFGRYPYHQGRPSANDRAVVENALQEFHLDCFADRYLTELSGGQRQRAMIAMVFCQQTEYVLLDEPLNNLDMYHSRALMQLLRRLTDEHNRTTVVVLHDINQAAAYADFVVAMKNGKVEMTGKPEEVFTAANIKDLFGMEADVLDYGGKKLIVHHI</sequence>
<evidence type="ECO:0000256" key="5">
    <source>
        <dbReference type="ARBA" id="ARBA00022496"/>
    </source>
</evidence>
<keyword evidence="5" id="KW-0410">Iron transport</keyword>
<dbReference type="InterPro" id="IPR003439">
    <property type="entry name" value="ABC_transporter-like_ATP-bd"/>
</dbReference>
<dbReference type="SMART" id="SM00382">
    <property type="entry name" value="AAA"/>
    <property type="match status" value="1"/>
</dbReference>
<dbReference type="PROSITE" id="PS50893">
    <property type="entry name" value="ABC_TRANSPORTER_2"/>
    <property type="match status" value="1"/>
</dbReference>
<evidence type="ECO:0000256" key="3">
    <source>
        <dbReference type="ARBA" id="ARBA00022448"/>
    </source>
</evidence>
<dbReference type="EMBL" id="CP031699">
    <property type="protein sequence ID" value="QEY24258.1"/>
    <property type="molecule type" value="Genomic_DNA"/>
</dbReference>
<dbReference type="Proteomes" id="UP000325536">
    <property type="component" value="Chromosome"/>
</dbReference>
<evidence type="ECO:0000256" key="6">
    <source>
        <dbReference type="ARBA" id="ARBA00022741"/>
    </source>
</evidence>
<dbReference type="Gene3D" id="3.40.50.300">
    <property type="entry name" value="P-loop containing nucleotide triphosphate hydrolases"/>
    <property type="match status" value="1"/>
</dbReference>
<keyword evidence="10" id="KW-0472">Membrane</keyword>
<dbReference type="AlphaFoldDB" id="A0A5P3MRV0"/>
<evidence type="ECO:0000256" key="9">
    <source>
        <dbReference type="ARBA" id="ARBA00023065"/>
    </source>
</evidence>
<dbReference type="InterPro" id="IPR017871">
    <property type="entry name" value="ABC_transporter-like_CS"/>
</dbReference>